<evidence type="ECO:0000313" key="2">
    <source>
        <dbReference type="Proteomes" id="UP000308917"/>
    </source>
</evidence>
<dbReference type="OrthoDB" id="6537357at2"/>
<dbReference type="EMBL" id="STFG01000020">
    <property type="protein sequence ID" value="THT98479.1"/>
    <property type="molecule type" value="Genomic_DNA"/>
</dbReference>
<sequence length="232" mass="25793">MWWEVEENGFDEFCHWHAHEHFPERLGIPGFQRATRWRQTGQGCGTFVMYELEGHSVLSSPDYLARLNSPTPWSVKMMPLHHKMVRSQCEVIATAGTTTANHALTIRLSLQNAPLNAPLLAYLEALIQTLPSRKGFTGAHLLQHRSPEIERTAEEKIRGKDAVAEWVLVVTGYALDALHTLVDGELAPSKLKALGAEHSQYDCYELAVSATPKDMQQVGRAATPSLISVANT</sequence>
<proteinExistence type="predicted"/>
<gene>
    <name evidence="1" type="ORF">E9531_14225</name>
</gene>
<protein>
    <submittedName>
        <fullName evidence="1">Uncharacterized protein</fullName>
    </submittedName>
</protein>
<name>A0A4S8EUF1_9BURK</name>
<reference evidence="1 2" key="1">
    <citation type="journal article" date="2015" name="Antonie Van Leeuwenhoek">
        <title>Lampropedia puyangensis sp. nov., isolated from symptomatic bark of Populus ? euramericana canker and emended description of Lampropedia hyalina (Ehrenberg 1832) Lee et al. 2004.</title>
        <authorList>
            <person name="Li Y."/>
            <person name="Wang T."/>
            <person name="Piao C.G."/>
            <person name="Wang L.F."/>
            <person name="Tian G.Z."/>
            <person name="Zhu T.H."/>
            <person name="Guo M.W."/>
        </authorList>
    </citation>
    <scope>NUCLEOTIDE SEQUENCE [LARGE SCALE GENOMIC DNA]</scope>
    <source>
        <strain evidence="1 2">2-bin</strain>
    </source>
</reference>
<dbReference type="AlphaFoldDB" id="A0A4S8EUF1"/>
<comment type="caution">
    <text evidence="1">The sequence shown here is derived from an EMBL/GenBank/DDBJ whole genome shotgun (WGS) entry which is preliminary data.</text>
</comment>
<organism evidence="1 2">
    <name type="scientific">Lampropedia puyangensis</name>
    <dbReference type="NCBI Taxonomy" id="1330072"/>
    <lineage>
        <taxon>Bacteria</taxon>
        <taxon>Pseudomonadati</taxon>
        <taxon>Pseudomonadota</taxon>
        <taxon>Betaproteobacteria</taxon>
        <taxon>Burkholderiales</taxon>
        <taxon>Comamonadaceae</taxon>
        <taxon>Lampropedia</taxon>
    </lineage>
</organism>
<dbReference type="RefSeq" id="WP_136574440.1">
    <property type="nucleotide sequence ID" value="NZ_STFG01000020.1"/>
</dbReference>
<evidence type="ECO:0000313" key="1">
    <source>
        <dbReference type="EMBL" id="THT98479.1"/>
    </source>
</evidence>
<dbReference type="Proteomes" id="UP000308917">
    <property type="component" value="Unassembled WGS sequence"/>
</dbReference>
<accession>A0A4S8EUF1</accession>
<keyword evidence="2" id="KW-1185">Reference proteome</keyword>